<dbReference type="GO" id="GO:0003723">
    <property type="term" value="F:RNA binding"/>
    <property type="evidence" value="ECO:0007669"/>
    <property type="project" value="UniProtKB-KW"/>
</dbReference>
<dbReference type="SUPFAM" id="SSF53335">
    <property type="entry name" value="S-adenosyl-L-methionine-dependent methyltransferases"/>
    <property type="match status" value="1"/>
</dbReference>
<dbReference type="InterPro" id="IPR004538">
    <property type="entry name" value="Hemolysin_A/TlyA"/>
</dbReference>
<evidence type="ECO:0000256" key="1">
    <source>
        <dbReference type="ARBA" id="ARBA00022884"/>
    </source>
</evidence>
<dbReference type="NCBIfam" id="TIGR00478">
    <property type="entry name" value="tly"/>
    <property type="match status" value="1"/>
</dbReference>
<dbReference type="Gene3D" id="3.10.290.10">
    <property type="entry name" value="RNA-binding S4 domain"/>
    <property type="match status" value="1"/>
</dbReference>
<comment type="similarity">
    <text evidence="2">Belongs to the TlyA family.</text>
</comment>
<proteinExistence type="inferred from homology"/>
<keyword evidence="1 3" id="KW-0694">RNA-binding</keyword>
<evidence type="ECO:0000256" key="2">
    <source>
        <dbReference type="ARBA" id="ARBA00029460"/>
    </source>
</evidence>
<dbReference type="InterPro" id="IPR047048">
    <property type="entry name" value="TlyA"/>
</dbReference>
<dbReference type="PANTHER" id="PTHR32319:SF0">
    <property type="entry name" value="BACTERIAL HEMOLYSIN-LIKE PROTEIN"/>
    <property type="match status" value="1"/>
</dbReference>
<dbReference type="InterPro" id="IPR002942">
    <property type="entry name" value="S4_RNA-bd"/>
</dbReference>
<dbReference type="Pfam" id="PF01479">
    <property type="entry name" value="S4"/>
    <property type="match status" value="1"/>
</dbReference>
<dbReference type="SMART" id="SM00363">
    <property type="entry name" value="S4"/>
    <property type="match status" value="1"/>
</dbReference>
<feature type="chain" id="PRO_5015141998" evidence="4">
    <location>
        <begin position="22"/>
        <end position="529"/>
    </location>
</feature>
<protein>
    <submittedName>
        <fullName evidence="6">Hemolysin A isoform A</fullName>
    </submittedName>
</protein>
<evidence type="ECO:0000313" key="7">
    <source>
        <dbReference type="Proteomes" id="UP000239649"/>
    </source>
</evidence>
<dbReference type="InterPro" id="IPR036986">
    <property type="entry name" value="S4_RNA-bd_sf"/>
</dbReference>
<accession>A0A2P6V020</accession>
<dbReference type="STRING" id="554055.A0A2P6V020"/>
<dbReference type="EMBL" id="LHPF02000059">
    <property type="protein sequence ID" value="PSC67439.1"/>
    <property type="molecule type" value="Genomic_DNA"/>
</dbReference>
<feature type="signal peptide" evidence="4">
    <location>
        <begin position="1"/>
        <end position="21"/>
    </location>
</feature>
<dbReference type="CDD" id="cd02440">
    <property type="entry name" value="AdoMet_MTases"/>
    <property type="match status" value="1"/>
</dbReference>
<dbReference type="GO" id="GO:0032259">
    <property type="term" value="P:methylation"/>
    <property type="evidence" value="ECO:0007669"/>
    <property type="project" value="InterPro"/>
</dbReference>
<dbReference type="InterPro" id="IPR029063">
    <property type="entry name" value="SAM-dependent_MTases_sf"/>
</dbReference>
<feature type="domain" description="RNA-binding S4" evidence="5">
    <location>
        <begin position="45"/>
        <end position="110"/>
    </location>
</feature>
<reference evidence="6 7" key="1">
    <citation type="journal article" date="2018" name="Plant J.">
        <title>Genome sequences of Chlorella sorokiniana UTEX 1602 and Micractinium conductrix SAG 241.80: implications to maltose excretion by a green alga.</title>
        <authorList>
            <person name="Arriola M.B."/>
            <person name="Velmurugan N."/>
            <person name="Zhang Y."/>
            <person name="Plunkett M.H."/>
            <person name="Hondzo H."/>
            <person name="Barney B.M."/>
        </authorList>
    </citation>
    <scope>NUCLEOTIDE SEQUENCE [LARGE SCALE GENOMIC DNA]</scope>
    <source>
        <strain evidence="6 7">SAG 241.80</strain>
    </source>
</reference>
<dbReference type="GO" id="GO:0008168">
    <property type="term" value="F:methyltransferase activity"/>
    <property type="evidence" value="ECO:0007669"/>
    <property type="project" value="InterPro"/>
</dbReference>
<name>A0A2P6V020_9CHLO</name>
<dbReference type="InterPro" id="IPR002877">
    <property type="entry name" value="RNA_MeTrfase_FtsJ_dom"/>
</dbReference>
<evidence type="ECO:0000256" key="4">
    <source>
        <dbReference type="SAM" id="SignalP"/>
    </source>
</evidence>
<evidence type="ECO:0000256" key="3">
    <source>
        <dbReference type="PROSITE-ProRule" id="PRU00182"/>
    </source>
</evidence>
<dbReference type="CDD" id="cd00165">
    <property type="entry name" value="S4"/>
    <property type="match status" value="1"/>
</dbReference>
<dbReference type="PANTHER" id="PTHR32319">
    <property type="entry name" value="BACTERIAL HEMOLYSIN-LIKE PROTEIN"/>
    <property type="match status" value="1"/>
</dbReference>
<organism evidence="6 7">
    <name type="scientific">Micractinium conductrix</name>
    <dbReference type="NCBI Taxonomy" id="554055"/>
    <lineage>
        <taxon>Eukaryota</taxon>
        <taxon>Viridiplantae</taxon>
        <taxon>Chlorophyta</taxon>
        <taxon>core chlorophytes</taxon>
        <taxon>Trebouxiophyceae</taxon>
        <taxon>Chlorellales</taxon>
        <taxon>Chlorellaceae</taxon>
        <taxon>Chlorella clade</taxon>
        <taxon>Micractinium</taxon>
    </lineage>
</organism>
<keyword evidence="7" id="KW-1185">Reference proteome</keyword>
<sequence>MRPTFLGLRLRLAALPAVSRALGVREVACSAAEPPPAQLIRRKKRRLDEVCLELRPEHSRNVIQSWIVQGKVLVNGRPVTKAGTPVGDPAAVTITAEQPKYVCRAGLKLEAALQHWGIDVCGKAALDSGLSTGGFTDCLLQHGAARVVGVDVGYGQVAERVRTDPRVAVMERTNLRQLRLGDIGGQQVDLVTLDLSFISSTKMLDTVCDVLRPGGELLLLIKPQFEAGKEQVSAGGVVRDPAVHQQVIDRVVAAWEGAGFQCQGWRESPIKGANAGNTEFLSYFRRLGGDAAAGGGGAAAAAAAAAEGSASAAAAGGEAGGAAASQAPPTRTMRLFVAFLLLGLCAPAIACRGPAIDMKCARTCAGGVVTDRWHPVCADDGRGHGLGTIYPNPCVWKDCVDCRGDWEHVTPVEKADACLKVWKGPNPEPFTKAACACPLSGHWPEPIHKCRDGRNGCERCRTKDKCAKCFFGWRTNGNSPPPLCNGAGAAVCRRPTAPYADPAECPCYGLRDYRGAEQGRGAVGGGAVA</sequence>
<evidence type="ECO:0000313" key="6">
    <source>
        <dbReference type="EMBL" id="PSC67439.1"/>
    </source>
</evidence>
<dbReference type="PROSITE" id="PS50889">
    <property type="entry name" value="S4"/>
    <property type="match status" value="1"/>
</dbReference>
<evidence type="ECO:0000259" key="5">
    <source>
        <dbReference type="SMART" id="SM00363"/>
    </source>
</evidence>
<dbReference type="Pfam" id="PF01728">
    <property type="entry name" value="FtsJ"/>
    <property type="match status" value="1"/>
</dbReference>
<dbReference type="AlphaFoldDB" id="A0A2P6V020"/>
<dbReference type="Proteomes" id="UP000239649">
    <property type="component" value="Unassembled WGS sequence"/>
</dbReference>
<comment type="caution">
    <text evidence="6">The sequence shown here is derived from an EMBL/GenBank/DDBJ whole genome shotgun (WGS) entry which is preliminary data.</text>
</comment>
<dbReference type="Gene3D" id="3.40.50.150">
    <property type="entry name" value="Vaccinia Virus protein VP39"/>
    <property type="match status" value="1"/>
</dbReference>
<dbReference type="OrthoDB" id="449109at2759"/>
<gene>
    <name evidence="6" type="ORF">C2E20_8890</name>
</gene>
<keyword evidence="4" id="KW-0732">Signal</keyword>
<dbReference type="SUPFAM" id="SSF55174">
    <property type="entry name" value="Alpha-L RNA-binding motif"/>
    <property type="match status" value="1"/>
</dbReference>